<keyword evidence="1" id="KW-1133">Transmembrane helix</keyword>
<dbReference type="AlphaFoldDB" id="A0A8J6FC49"/>
<comment type="caution">
    <text evidence="2">The sequence shown here is derived from an EMBL/GenBank/DDBJ whole genome shotgun (WGS) entry which is preliminary data.</text>
</comment>
<keyword evidence="1" id="KW-0472">Membrane</keyword>
<gene>
    <name evidence="2" type="ORF">GDO78_009965</name>
</gene>
<keyword evidence="3" id="KW-1185">Reference proteome</keyword>
<feature type="transmembrane region" description="Helical" evidence="1">
    <location>
        <begin position="49"/>
        <end position="67"/>
    </location>
</feature>
<organism evidence="2 3">
    <name type="scientific">Eleutherodactylus coqui</name>
    <name type="common">Puerto Rican coqui</name>
    <dbReference type="NCBI Taxonomy" id="57060"/>
    <lineage>
        <taxon>Eukaryota</taxon>
        <taxon>Metazoa</taxon>
        <taxon>Chordata</taxon>
        <taxon>Craniata</taxon>
        <taxon>Vertebrata</taxon>
        <taxon>Euteleostomi</taxon>
        <taxon>Amphibia</taxon>
        <taxon>Batrachia</taxon>
        <taxon>Anura</taxon>
        <taxon>Neobatrachia</taxon>
        <taxon>Hyloidea</taxon>
        <taxon>Eleutherodactylidae</taxon>
        <taxon>Eleutherodactylinae</taxon>
        <taxon>Eleutherodactylus</taxon>
        <taxon>Eleutherodactylus</taxon>
    </lineage>
</organism>
<reference evidence="2" key="1">
    <citation type="thesis" date="2020" institute="ProQuest LLC" country="789 East Eisenhower Parkway, Ann Arbor, MI, USA">
        <title>Comparative Genomics and Chromosome Evolution.</title>
        <authorList>
            <person name="Mudd A.B."/>
        </authorList>
    </citation>
    <scope>NUCLEOTIDE SEQUENCE</scope>
    <source>
        <strain evidence="2">HN-11 Male</strain>
        <tissue evidence="2">Kidney and liver</tissue>
    </source>
</reference>
<feature type="transmembrane region" description="Helical" evidence="1">
    <location>
        <begin position="12"/>
        <end position="37"/>
    </location>
</feature>
<dbReference type="EMBL" id="WNTK01000005">
    <property type="protein sequence ID" value="KAG9484330.1"/>
    <property type="molecule type" value="Genomic_DNA"/>
</dbReference>
<evidence type="ECO:0000256" key="1">
    <source>
        <dbReference type="SAM" id="Phobius"/>
    </source>
</evidence>
<evidence type="ECO:0000313" key="2">
    <source>
        <dbReference type="EMBL" id="KAG9484330.1"/>
    </source>
</evidence>
<accession>A0A8J6FC49</accession>
<name>A0A8J6FC49_ELECQ</name>
<dbReference type="Proteomes" id="UP000770717">
    <property type="component" value="Unassembled WGS sequence"/>
</dbReference>
<keyword evidence="1" id="KW-0812">Transmembrane</keyword>
<evidence type="ECO:0000313" key="3">
    <source>
        <dbReference type="Proteomes" id="UP000770717"/>
    </source>
</evidence>
<proteinExistence type="predicted"/>
<protein>
    <submittedName>
        <fullName evidence="2">Uncharacterized protein</fullName>
    </submittedName>
</protein>
<sequence>MIYNTAEHIMRFYFYLLVFVCVFLLFFCDSLSTVHFILGTSLLKPLDCFVPLLTSVRLFFFLLRGIFSFEMIRKQYFCTVVRICILLRVTVT</sequence>